<evidence type="ECO:0000313" key="3">
    <source>
        <dbReference type="EMBL" id="KKN48039.1"/>
    </source>
</evidence>
<reference evidence="3" key="1">
    <citation type="journal article" date="2015" name="Nature">
        <title>Complex archaea that bridge the gap between prokaryotes and eukaryotes.</title>
        <authorList>
            <person name="Spang A."/>
            <person name="Saw J.H."/>
            <person name="Jorgensen S.L."/>
            <person name="Zaremba-Niedzwiedzka K."/>
            <person name="Martijn J."/>
            <person name="Lind A.E."/>
            <person name="van Eijk R."/>
            <person name="Schleper C."/>
            <person name="Guy L."/>
            <person name="Ettema T.J."/>
        </authorList>
    </citation>
    <scope>NUCLEOTIDE SEQUENCE</scope>
</reference>
<dbReference type="EMBL" id="LAZR01001243">
    <property type="protein sequence ID" value="KKN48039.1"/>
    <property type="molecule type" value="Genomic_DNA"/>
</dbReference>
<name>A0A0F9QZT7_9ZZZZ</name>
<feature type="transmembrane region" description="Helical" evidence="2">
    <location>
        <begin position="31"/>
        <end position="51"/>
    </location>
</feature>
<evidence type="ECO:0000256" key="1">
    <source>
        <dbReference type="SAM" id="MobiDB-lite"/>
    </source>
</evidence>
<feature type="region of interest" description="Disordered" evidence="1">
    <location>
        <begin position="76"/>
        <end position="123"/>
    </location>
</feature>
<dbReference type="AlphaFoldDB" id="A0A0F9QZT7"/>
<sequence length="150" mass="17498">MSKKIRFAYCKVCKKEVEESRRKPLETMQKVVWVIVIIATLGIAAIAYAIYLSNRPKSYCAICFTKLEYSDKPFEKTKKKREDMTAREKVLDKAGIEEEPKVKESTEKKPKVKKERTQKDKKEKKNFCSFCGEELDSDYSTCPFCQSKLK</sequence>
<keyword evidence="2" id="KW-0812">Transmembrane</keyword>
<keyword evidence="2" id="KW-0472">Membrane</keyword>
<gene>
    <name evidence="3" type="ORF">LCGC14_0656950</name>
</gene>
<protein>
    <recommendedName>
        <fullName evidence="4">Zinc-ribbon domain-containing protein</fullName>
    </recommendedName>
</protein>
<comment type="caution">
    <text evidence="3">The sequence shown here is derived from an EMBL/GenBank/DDBJ whole genome shotgun (WGS) entry which is preliminary data.</text>
</comment>
<accession>A0A0F9QZT7</accession>
<evidence type="ECO:0000256" key="2">
    <source>
        <dbReference type="SAM" id="Phobius"/>
    </source>
</evidence>
<keyword evidence="2" id="KW-1133">Transmembrane helix</keyword>
<evidence type="ECO:0008006" key="4">
    <source>
        <dbReference type="Google" id="ProtNLM"/>
    </source>
</evidence>
<proteinExistence type="predicted"/>
<organism evidence="3">
    <name type="scientific">marine sediment metagenome</name>
    <dbReference type="NCBI Taxonomy" id="412755"/>
    <lineage>
        <taxon>unclassified sequences</taxon>
        <taxon>metagenomes</taxon>
        <taxon>ecological metagenomes</taxon>
    </lineage>
</organism>